<dbReference type="Proteomes" id="UP000292082">
    <property type="component" value="Unassembled WGS sequence"/>
</dbReference>
<dbReference type="InterPro" id="IPR049192">
    <property type="entry name" value="DUF4246_C"/>
</dbReference>
<keyword evidence="4" id="KW-1185">Reference proteome</keyword>
<feature type="domain" description="DUF4246" evidence="2">
    <location>
        <begin position="4"/>
        <end position="57"/>
    </location>
</feature>
<evidence type="ECO:0000313" key="3">
    <source>
        <dbReference type="EMBL" id="TBU59403.1"/>
    </source>
</evidence>
<evidence type="ECO:0000259" key="2">
    <source>
        <dbReference type="Pfam" id="PF21666"/>
    </source>
</evidence>
<evidence type="ECO:0000259" key="1">
    <source>
        <dbReference type="Pfam" id="PF14033"/>
    </source>
</evidence>
<protein>
    <submittedName>
        <fullName evidence="3">Uncharacterized protein</fullName>
    </submittedName>
</protein>
<dbReference type="InterPro" id="IPR025340">
    <property type="entry name" value="DUF4246"/>
</dbReference>
<dbReference type="Pfam" id="PF14033">
    <property type="entry name" value="DUF4246"/>
    <property type="match status" value="1"/>
</dbReference>
<evidence type="ECO:0000313" key="4">
    <source>
        <dbReference type="Proteomes" id="UP000292082"/>
    </source>
</evidence>
<dbReference type="InterPro" id="IPR049207">
    <property type="entry name" value="DUF4246_N"/>
</dbReference>
<dbReference type="EMBL" id="ML145114">
    <property type="protein sequence ID" value="TBU59403.1"/>
    <property type="molecule type" value="Genomic_DNA"/>
</dbReference>
<proteinExistence type="predicted"/>
<dbReference type="PANTHER" id="PTHR33119:SF1">
    <property type="entry name" value="FE2OG DIOXYGENASE DOMAIN-CONTAINING PROTEIN"/>
    <property type="match status" value="1"/>
</dbReference>
<sequence>METPFKSAFPSPFETNNRTPITLVELRMRRFSGTVRSKPDWWRKIHDDEIVMKWRREMIEHDTVMVDKFWGGDKCYDSGTGEKQWPREKISDVQLSYIFDELRYEASQYDKGTGIFATAIHQVYESRSLIPDDLKRLLLRGVVELENVPEEEKDWHPGSNDQVLDLVHPSIYCLCIGRSHVYRHDARHADPIVPLTLDDYMSRRPDLEQTSGSFVSLDYQWIPTDFEVSESGNVRSLAYINNLHPIHHQALYLTISSVLSLFVPMFEKVLSDALSPLPPHVIRLHPYEWYDHVDSLKPKWGAESQDHRAEEYDAAWVEWEKYHQWPHIPEPDPFAPPSAADEENRVTILLRGRTVQVIIKLANIILTPENPKYPGGSWHVEGMENENIVATGLYYYACENLTESRLDFRTAVGNSEDNSDGAALEYEQDDEKGYRTAFGLQRDSPLNQCLGHIIAEEDKCVAFPNVYQHHVDAFELADPTKPGYRKILCFFVVNPFVRILSTSDVPPQQEHWALDEVAKAPILGKLPQELYDAVLKYASVGLMSREDAEEVRDELMEERSQFVGDHNMQVFEVEFNMCEH</sequence>
<dbReference type="PANTHER" id="PTHR33119">
    <property type="entry name" value="IFI3P"/>
    <property type="match status" value="1"/>
</dbReference>
<organism evidence="3 4">
    <name type="scientific">Dichomitus squalens</name>
    <dbReference type="NCBI Taxonomy" id="114155"/>
    <lineage>
        <taxon>Eukaryota</taxon>
        <taxon>Fungi</taxon>
        <taxon>Dikarya</taxon>
        <taxon>Basidiomycota</taxon>
        <taxon>Agaricomycotina</taxon>
        <taxon>Agaricomycetes</taxon>
        <taxon>Polyporales</taxon>
        <taxon>Polyporaceae</taxon>
        <taxon>Dichomitus</taxon>
    </lineage>
</organism>
<reference evidence="3 4" key="1">
    <citation type="submission" date="2019-01" db="EMBL/GenBank/DDBJ databases">
        <title>Draft genome sequences of three monokaryotic isolates of the white-rot basidiomycete fungus Dichomitus squalens.</title>
        <authorList>
            <consortium name="DOE Joint Genome Institute"/>
            <person name="Lopez S.C."/>
            <person name="Andreopoulos B."/>
            <person name="Pangilinan J."/>
            <person name="Lipzen A."/>
            <person name="Riley R."/>
            <person name="Ahrendt S."/>
            <person name="Ng V."/>
            <person name="Barry K."/>
            <person name="Daum C."/>
            <person name="Grigoriev I.V."/>
            <person name="Hilden K.S."/>
            <person name="Makela M.R."/>
            <person name="de Vries R.P."/>
        </authorList>
    </citation>
    <scope>NUCLEOTIDE SEQUENCE [LARGE SCALE GENOMIC DNA]</scope>
    <source>
        <strain evidence="3 4">CBS 464.89</strain>
    </source>
</reference>
<dbReference type="AlphaFoldDB" id="A0A4Q9PXF4"/>
<accession>A0A4Q9PXF4</accession>
<name>A0A4Q9PXF4_9APHY</name>
<feature type="domain" description="DUF4246" evidence="1">
    <location>
        <begin position="95"/>
        <end position="515"/>
    </location>
</feature>
<gene>
    <name evidence="3" type="ORF">BD310DRAFT_947996</name>
</gene>
<dbReference type="Pfam" id="PF21666">
    <property type="entry name" value="DUF4246_N"/>
    <property type="match status" value="1"/>
</dbReference>